<dbReference type="InterPro" id="IPR036179">
    <property type="entry name" value="Ig-like_dom_sf"/>
</dbReference>
<dbReference type="InterPro" id="IPR037448">
    <property type="entry name" value="Zig-8"/>
</dbReference>
<dbReference type="FunFam" id="2.60.40.10:FF:000533">
    <property type="entry name" value="Uncharacterized protein, isoform A"/>
    <property type="match status" value="1"/>
</dbReference>
<dbReference type="SUPFAM" id="SSF48726">
    <property type="entry name" value="Immunoglobulin"/>
    <property type="match status" value="2"/>
</dbReference>
<dbReference type="InterPro" id="IPR013106">
    <property type="entry name" value="Ig_V-set"/>
</dbReference>
<dbReference type="InterPro" id="IPR003598">
    <property type="entry name" value="Ig_sub2"/>
</dbReference>
<name>A0A4S2KNZ3_9HYME</name>
<dbReference type="PANTHER" id="PTHR23279">
    <property type="entry name" value="DEFECTIVE PROBOSCIS EXTENSION RESPONSE DPR -RELATED"/>
    <property type="match status" value="1"/>
</dbReference>
<sequence>MGNLQHYFVNGAPTAVGVVYKETRLTFRFSISISMQEQSQEQRIQVHCHNIPYGGSGKNSDTYNQNALEETTRSGPYFDKSASKNVTALLGKTTYLNCRVKNLGNKTMTLQVSWVRHRDVHLLTIGRYTYTNDQRFRAIHNAHSDDWTLQIKYPQHRDSGIYECQVSTTPHMSHLVHLNVIEPITEILGAPELFINRGSTINLTCVVLHSPEPPAYIFWNHNDAIISYDSSRGGVSVVTEKGDSTTSFLLVQEAKPSDSGRYTCNPSNAQPKSITVHVLNGEYPAAMQHGGQAKQPRLYSLLLCLCLLLY</sequence>
<proteinExistence type="predicted"/>
<dbReference type="GO" id="GO:0032589">
    <property type="term" value="C:neuron projection membrane"/>
    <property type="evidence" value="ECO:0007669"/>
    <property type="project" value="TreeGrafter"/>
</dbReference>
<feature type="domain" description="Ig-like" evidence="1">
    <location>
        <begin position="76"/>
        <end position="167"/>
    </location>
</feature>
<gene>
    <name evidence="2" type="ORF">DBV15_02222</name>
</gene>
<dbReference type="Pfam" id="PF13927">
    <property type="entry name" value="Ig_3"/>
    <property type="match status" value="1"/>
</dbReference>
<accession>A0A4S2KNZ3</accession>
<dbReference type="Pfam" id="PF07686">
    <property type="entry name" value="V-set"/>
    <property type="match status" value="1"/>
</dbReference>
<evidence type="ECO:0000313" key="2">
    <source>
        <dbReference type="EMBL" id="TGZ51492.1"/>
    </source>
</evidence>
<dbReference type="InterPro" id="IPR003599">
    <property type="entry name" value="Ig_sub"/>
</dbReference>
<dbReference type="PANTHER" id="PTHR23279:SF36">
    <property type="entry name" value="DEFECTIVE PROBOSCIS EXTENSION RESPONSE 9, ISOFORM A"/>
    <property type="match status" value="1"/>
</dbReference>
<keyword evidence="3" id="KW-1185">Reference proteome</keyword>
<protein>
    <submittedName>
        <fullName evidence="2">Neurotrimin</fullName>
    </submittedName>
</protein>
<reference evidence="2 3" key="1">
    <citation type="journal article" date="2019" name="Philos. Trans. R. Soc. Lond., B, Biol. Sci.">
        <title>Ant behaviour and brain gene expression of defending hosts depend on the ecological success of the intruding social parasite.</title>
        <authorList>
            <person name="Kaur R."/>
            <person name="Stoldt M."/>
            <person name="Jongepier E."/>
            <person name="Feldmeyer B."/>
            <person name="Menzel F."/>
            <person name="Bornberg-Bauer E."/>
            <person name="Foitzik S."/>
        </authorList>
    </citation>
    <scope>NUCLEOTIDE SEQUENCE [LARGE SCALE GENOMIC DNA]</scope>
    <source>
        <tissue evidence="2">Whole body</tissue>
    </source>
</reference>
<dbReference type="AlphaFoldDB" id="A0A4S2KNZ3"/>
<dbReference type="SMART" id="SM00409">
    <property type="entry name" value="IG"/>
    <property type="match status" value="2"/>
</dbReference>
<dbReference type="PROSITE" id="PS50835">
    <property type="entry name" value="IG_LIKE"/>
    <property type="match status" value="2"/>
</dbReference>
<dbReference type="FunFam" id="2.60.40.10:FF:000129">
    <property type="entry name" value="CLUMA_CG018772, isoform A"/>
    <property type="match status" value="1"/>
</dbReference>
<dbReference type="Proteomes" id="UP000310200">
    <property type="component" value="Unassembled WGS sequence"/>
</dbReference>
<dbReference type="STRING" id="300112.A0A4S2KNZ3"/>
<organism evidence="2 3">
    <name type="scientific">Temnothorax longispinosus</name>
    <dbReference type="NCBI Taxonomy" id="300112"/>
    <lineage>
        <taxon>Eukaryota</taxon>
        <taxon>Metazoa</taxon>
        <taxon>Ecdysozoa</taxon>
        <taxon>Arthropoda</taxon>
        <taxon>Hexapoda</taxon>
        <taxon>Insecta</taxon>
        <taxon>Pterygota</taxon>
        <taxon>Neoptera</taxon>
        <taxon>Endopterygota</taxon>
        <taxon>Hymenoptera</taxon>
        <taxon>Apocrita</taxon>
        <taxon>Aculeata</taxon>
        <taxon>Formicoidea</taxon>
        <taxon>Formicidae</taxon>
        <taxon>Myrmicinae</taxon>
        <taxon>Temnothorax</taxon>
    </lineage>
</organism>
<dbReference type="InterPro" id="IPR013783">
    <property type="entry name" value="Ig-like_fold"/>
</dbReference>
<dbReference type="GO" id="GO:0050808">
    <property type="term" value="P:synapse organization"/>
    <property type="evidence" value="ECO:0007669"/>
    <property type="project" value="TreeGrafter"/>
</dbReference>
<dbReference type="EMBL" id="QBLH01001647">
    <property type="protein sequence ID" value="TGZ51492.1"/>
    <property type="molecule type" value="Genomic_DNA"/>
</dbReference>
<feature type="domain" description="Ig-like" evidence="1">
    <location>
        <begin position="183"/>
        <end position="275"/>
    </location>
</feature>
<dbReference type="InterPro" id="IPR007110">
    <property type="entry name" value="Ig-like_dom"/>
</dbReference>
<evidence type="ECO:0000313" key="3">
    <source>
        <dbReference type="Proteomes" id="UP000310200"/>
    </source>
</evidence>
<comment type="caution">
    <text evidence="2">The sequence shown here is derived from an EMBL/GenBank/DDBJ whole genome shotgun (WGS) entry which is preliminary data.</text>
</comment>
<dbReference type="Gene3D" id="2.60.40.10">
    <property type="entry name" value="Immunoglobulins"/>
    <property type="match status" value="2"/>
</dbReference>
<evidence type="ECO:0000259" key="1">
    <source>
        <dbReference type="PROSITE" id="PS50835"/>
    </source>
</evidence>
<dbReference type="SMART" id="SM00408">
    <property type="entry name" value="IGc2"/>
    <property type="match status" value="2"/>
</dbReference>